<name>A0A5B7IH70_PORTR</name>
<dbReference type="Proteomes" id="UP000324222">
    <property type="component" value="Unassembled WGS sequence"/>
</dbReference>
<organism evidence="1 2">
    <name type="scientific">Portunus trituberculatus</name>
    <name type="common">Swimming crab</name>
    <name type="synonym">Neptunus trituberculatus</name>
    <dbReference type="NCBI Taxonomy" id="210409"/>
    <lineage>
        <taxon>Eukaryota</taxon>
        <taxon>Metazoa</taxon>
        <taxon>Ecdysozoa</taxon>
        <taxon>Arthropoda</taxon>
        <taxon>Crustacea</taxon>
        <taxon>Multicrustacea</taxon>
        <taxon>Malacostraca</taxon>
        <taxon>Eumalacostraca</taxon>
        <taxon>Eucarida</taxon>
        <taxon>Decapoda</taxon>
        <taxon>Pleocyemata</taxon>
        <taxon>Brachyura</taxon>
        <taxon>Eubrachyura</taxon>
        <taxon>Portunoidea</taxon>
        <taxon>Portunidae</taxon>
        <taxon>Portuninae</taxon>
        <taxon>Portunus</taxon>
    </lineage>
</organism>
<proteinExistence type="predicted"/>
<accession>A0A5B7IH70</accession>
<keyword evidence="2" id="KW-1185">Reference proteome</keyword>
<dbReference type="AlphaFoldDB" id="A0A5B7IH70"/>
<evidence type="ECO:0000313" key="1">
    <source>
        <dbReference type="EMBL" id="MPC80897.1"/>
    </source>
</evidence>
<reference evidence="1 2" key="1">
    <citation type="submission" date="2019-05" db="EMBL/GenBank/DDBJ databases">
        <title>Another draft genome of Portunus trituberculatus and its Hox gene families provides insights of decapod evolution.</title>
        <authorList>
            <person name="Jeong J.-H."/>
            <person name="Song I."/>
            <person name="Kim S."/>
            <person name="Choi T."/>
            <person name="Kim D."/>
            <person name="Ryu S."/>
            <person name="Kim W."/>
        </authorList>
    </citation>
    <scope>NUCLEOTIDE SEQUENCE [LARGE SCALE GENOMIC DNA]</scope>
    <source>
        <tissue evidence="1">Muscle</tissue>
    </source>
</reference>
<sequence>MFQERNSDVTRDLTVYIYCYEPPPTKHSRATHTCNHWARQGTQRLLLQLPMPQRQLTYSLSDIDQDSIQDGAAQG</sequence>
<evidence type="ECO:0000313" key="2">
    <source>
        <dbReference type="Proteomes" id="UP000324222"/>
    </source>
</evidence>
<comment type="caution">
    <text evidence="1">The sequence shown here is derived from an EMBL/GenBank/DDBJ whole genome shotgun (WGS) entry which is preliminary data.</text>
</comment>
<gene>
    <name evidence="1" type="ORF">E2C01_075494</name>
</gene>
<protein>
    <submittedName>
        <fullName evidence="1">Uncharacterized protein</fullName>
    </submittedName>
</protein>
<dbReference type="EMBL" id="VSRR010055326">
    <property type="protein sequence ID" value="MPC80897.1"/>
    <property type="molecule type" value="Genomic_DNA"/>
</dbReference>